<dbReference type="InterPro" id="IPR000157">
    <property type="entry name" value="TIR_dom"/>
</dbReference>
<name>A0A323UM81_RHOPL</name>
<keyword evidence="1" id="KW-0175">Coiled coil</keyword>
<dbReference type="EMBL" id="QKQS01000013">
    <property type="protein sequence ID" value="PZA12146.1"/>
    <property type="molecule type" value="Genomic_DNA"/>
</dbReference>
<feature type="compositionally biased region" description="Basic and acidic residues" evidence="2">
    <location>
        <begin position="144"/>
        <end position="155"/>
    </location>
</feature>
<protein>
    <recommendedName>
        <fullName evidence="3">TIR domain-containing protein</fullName>
    </recommendedName>
</protein>
<dbReference type="Proteomes" id="UP000248134">
    <property type="component" value="Unassembled WGS sequence"/>
</dbReference>
<dbReference type="SMART" id="SM00255">
    <property type="entry name" value="TIR"/>
    <property type="match status" value="1"/>
</dbReference>
<evidence type="ECO:0000259" key="3">
    <source>
        <dbReference type="PROSITE" id="PS50104"/>
    </source>
</evidence>
<dbReference type="OrthoDB" id="1426235at2"/>
<dbReference type="SUPFAM" id="SSF52200">
    <property type="entry name" value="Toll/Interleukin receptor TIR domain"/>
    <property type="match status" value="1"/>
</dbReference>
<dbReference type="RefSeq" id="WP_110785664.1">
    <property type="nucleotide sequence ID" value="NZ_QKQS01000013.1"/>
</dbReference>
<dbReference type="PROSITE" id="PS50104">
    <property type="entry name" value="TIR"/>
    <property type="match status" value="1"/>
</dbReference>
<sequence length="310" mass="35689">MSSIFFSYSHKDEELRDQLETHLAMLRNQGLIDSWHDRRILAGDDLDHAINSQINTADVILLLVSPDFLASRYCYDVEVRRAMERQQAGEARVIPVILRHCDWHSAPFGKLLAAPKDGRPIKAWGDPDEAFADVARQIRAALPKRPDPRTRREETTSQSTEIARARSSNLRIRKEITEADRDRFLHNSFEFMMEFFESSLAELENRHQEIETAYRRIDNDRFSAVIYQNGKAVSRCKIALGSMFGRGISFSYNDQAADGSMNESLSVEMNDDRLYLKALGMASRRLDERLLTPEGAAEYYWSLLIEPLQR</sequence>
<evidence type="ECO:0000256" key="2">
    <source>
        <dbReference type="SAM" id="MobiDB-lite"/>
    </source>
</evidence>
<comment type="caution">
    <text evidence="4">The sequence shown here is derived from an EMBL/GenBank/DDBJ whole genome shotgun (WGS) entry which is preliminary data.</text>
</comment>
<evidence type="ECO:0000313" key="5">
    <source>
        <dbReference type="Proteomes" id="UP000248134"/>
    </source>
</evidence>
<dbReference type="InterPro" id="IPR035897">
    <property type="entry name" value="Toll_tir_struct_dom_sf"/>
</dbReference>
<gene>
    <name evidence="4" type="ORF">DNX69_09000</name>
</gene>
<evidence type="ECO:0000313" key="4">
    <source>
        <dbReference type="EMBL" id="PZA12146.1"/>
    </source>
</evidence>
<reference evidence="4 5" key="1">
    <citation type="submission" date="2018-06" db="EMBL/GenBank/DDBJ databases">
        <title>Draft Whole-Genome Sequence of the purple photosynthetic bacterium Rhodospeudomonas palustris XCP.</title>
        <authorList>
            <person name="Rayyan A."/>
            <person name="Meyer T.E."/>
            <person name="Kyndt J.A."/>
        </authorList>
    </citation>
    <scope>NUCLEOTIDE SEQUENCE [LARGE SCALE GENOMIC DNA]</scope>
    <source>
        <strain evidence="4 5">XCP</strain>
    </source>
</reference>
<dbReference type="AlphaFoldDB" id="A0A323UM81"/>
<feature type="region of interest" description="Disordered" evidence="2">
    <location>
        <begin position="143"/>
        <end position="164"/>
    </location>
</feature>
<feature type="domain" description="TIR" evidence="3">
    <location>
        <begin position="1"/>
        <end position="142"/>
    </location>
</feature>
<organism evidence="4 5">
    <name type="scientific">Rhodopseudomonas palustris</name>
    <dbReference type="NCBI Taxonomy" id="1076"/>
    <lineage>
        <taxon>Bacteria</taxon>
        <taxon>Pseudomonadati</taxon>
        <taxon>Pseudomonadota</taxon>
        <taxon>Alphaproteobacteria</taxon>
        <taxon>Hyphomicrobiales</taxon>
        <taxon>Nitrobacteraceae</taxon>
        <taxon>Rhodopseudomonas</taxon>
    </lineage>
</organism>
<evidence type="ECO:0000256" key="1">
    <source>
        <dbReference type="SAM" id="Coils"/>
    </source>
</evidence>
<accession>A0A323UM81</accession>
<feature type="coiled-coil region" evidence="1">
    <location>
        <begin position="193"/>
        <end position="220"/>
    </location>
</feature>
<dbReference type="GO" id="GO:0007165">
    <property type="term" value="P:signal transduction"/>
    <property type="evidence" value="ECO:0007669"/>
    <property type="project" value="InterPro"/>
</dbReference>
<dbReference type="Pfam" id="PF13676">
    <property type="entry name" value="TIR_2"/>
    <property type="match status" value="1"/>
</dbReference>
<proteinExistence type="predicted"/>
<dbReference type="Gene3D" id="3.40.50.10140">
    <property type="entry name" value="Toll/interleukin-1 receptor homology (TIR) domain"/>
    <property type="match status" value="1"/>
</dbReference>